<feature type="compositionally biased region" description="Acidic residues" evidence="1">
    <location>
        <begin position="43"/>
        <end position="54"/>
    </location>
</feature>
<evidence type="ECO:0000313" key="2">
    <source>
        <dbReference type="EMBL" id="KAJ8311012.1"/>
    </source>
</evidence>
<keyword evidence="3" id="KW-1185">Reference proteome</keyword>
<feature type="region of interest" description="Disordered" evidence="1">
    <location>
        <begin position="76"/>
        <end position="129"/>
    </location>
</feature>
<feature type="compositionally biased region" description="Low complexity" evidence="1">
    <location>
        <begin position="87"/>
        <end position="113"/>
    </location>
</feature>
<accession>A0ABQ9F426</accession>
<sequence>MIRKTTQNVNLNSSGEQDVTSSPDSSFERTRNTHLLNSIMADNSEDDSENGDEDIANKIRKLEREKAKLEKQSLRQKYKDLKETVGSLKSASVSSSGICSGPGTSSSSSLHSSGSEKKRSRGSDTNMVNSSLSSVLNENRARLENLQKHGGRRSKGEYSDESDGSDVDHEMVVCGVILTPKINTVPAQGTIVNSDKRNLI</sequence>
<feature type="region of interest" description="Disordered" evidence="1">
    <location>
        <begin position="146"/>
        <end position="166"/>
    </location>
</feature>
<comment type="caution">
    <text evidence="2">The sequence shown here is derived from an EMBL/GenBank/DDBJ whole genome shotgun (WGS) entry which is preliminary data.</text>
</comment>
<name>A0ABQ9F426_TEGGR</name>
<feature type="region of interest" description="Disordered" evidence="1">
    <location>
        <begin position="1"/>
        <end position="54"/>
    </location>
</feature>
<protein>
    <submittedName>
        <fullName evidence="2">Uncharacterized protein</fullName>
    </submittedName>
</protein>
<reference evidence="2 3" key="1">
    <citation type="submission" date="2022-12" db="EMBL/GenBank/DDBJ databases">
        <title>Chromosome-level genome of Tegillarca granosa.</title>
        <authorList>
            <person name="Kim J."/>
        </authorList>
    </citation>
    <scope>NUCLEOTIDE SEQUENCE [LARGE SCALE GENOMIC DNA]</scope>
    <source>
        <strain evidence="2">Teg-2019</strain>
        <tissue evidence="2">Adductor muscle</tissue>
    </source>
</reference>
<proteinExistence type="predicted"/>
<organism evidence="2 3">
    <name type="scientific">Tegillarca granosa</name>
    <name type="common">Malaysian cockle</name>
    <name type="synonym">Anadara granosa</name>
    <dbReference type="NCBI Taxonomy" id="220873"/>
    <lineage>
        <taxon>Eukaryota</taxon>
        <taxon>Metazoa</taxon>
        <taxon>Spiralia</taxon>
        <taxon>Lophotrochozoa</taxon>
        <taxon>Mollusca</taxon>
        <taxon>Bivalvia</taxon>
        <taxon>Autobranchia</taxon>
        <taxon>Pteriomorphia</taxon>
        <taxon>Arcoida</taxon>
        <taxon>Arcoidea</taxon>
        <taxon>Arcidae</taxon>
        <taxon>Tegillarca</taxon>
    </lineage>
</organism>
<dbReference type="EMBL" id="JARBDR010000613">
    <property type="protein sequence ID" value="KAJ8311012.1"/>
    <property type="molecule type" value="Genomic_DNA"/>
</dbReference>
<dbReference type="Proteomes" id="UP001217089">
    <property type="component" value="Unassembled WGS sequence"/>
</dbReference>
<evidence type="ECO:0000313" key="3">
    <source>
        <dbReference type="Proteomes" id="UP001217089"/>
    </source>
</evidence>
<evidence type="ECO:0000256" key="1">
    <source>
        <dbReference type="SAM" id="MobiDB-lite"/>
    </source>
</evidence>
<feature type="compositionally biased region" description="Polar residues" evidence="1">
    <location>
        <begin position="1"/>
        <end position="25"/>
    </location>
</feature>
<gene>
    <name evidence="2" type="ORF">KUTeg_011457</name>
</gene>